<name>A0A2V4TV06_9BURK</name>
<dbReference type="Pfam" id="PF08501">
    <property type="entry name" value="Shikimate_dh_N"/>
    <property type="match status" value="1"/>
</dbReference>
<evidence type="ECO:0000259" key="8">
    <source>
        <dbReference type="Pfam" id="PF08501"/>
    </source>
</evidence>
<evidence type="ECO:0000313" key="9">
    <source>
        <dbReference type="EMBL" id="PYE17289.1"/>
    </source>
</evidence>
<keyword evidence="5" id="KW-0028">Amino-acid biosynthesis</keyword>
<proteinExistence type="predicted"/>
<dbReference type="InterPro" id="IPR006151">
    <property type="entry name" value="Shikm_DH/Glu-tRNA_Rdtase"/>
</dbReference>
<dbReference type="GO" id="GO:0004764">
    <property type="term" value="F:shikimate 3-dehydrogenase (NADP+) activity"/>
    <property type="evidence" value="ECO:0007669"/>
    <property type="project" value="UniProtKB-EC"/>
</dbReference>
<dbReference type="GO" id="GO:0009423">
    <property type="term" value="P:chorismate biosynthetic process"/>
    <property type="evidence" value="ECO:0007669"/>
    <property type="project" value="UniProtKB-UniPathway"/>
</dbReference>
<feature type="domain" description="Shikimate dehydrogenase substrate binding N-terminal" evidence="8">
    <location>
        <begin position="12"/>
        <end position="97"/>
    </location>
</feature>
<protein>
    <recommendedName>
        <fullName evidence="2">shikimate dehydrogenase (NADP(+))</fullName>
        <ecNumber evidence="2">1.1.1.25</ecNumber>
    </recommendedName>
</protein>
<dbReference type="GO" id="GO:0019632">
    <property type="term" value="P:shikimate metabolic process"/>
    <property type="evidence" value="ECO:0007669"/>
    <property type="project" value="TreeGrafter"/>
</dbReference>
<organism evidence="9 10">
    <name type="scientific">Paraburkholderia silvatlantica</name>
    <dbReference type="NCBI Taxonomy" id="321895"/>
    <lineage>
        <taxon>Bacteria</taxon>
        <taxon>Pseudomonadati</taxon>
        <taxon>Pseudomonadota</taxon>
        <taxon>Betaproteobacteria</taxon>
        <taxon>Burkholderiales</taxon>
        <taxon>Burkholderiaceae</taxon>
        <taxon>Paraburkholderia</taxon>
    </lineage>
</organism>
<keyword evidence="5" id="KW-0057">Aromatic amino acid biosynthesis</keyword>
<reference evidence="9 10" key="1">
    <citation type="submission" date="2018-06" db="EMBL/GenBank/DDBJ databases">
        <title>Genomic Encyclopedia of Type Strains, Phase IV (KMG-V): Genome sequencing to study the core and pangenomes of soil and plant-associated prokaryotes.</title>
        <authorList>
            <person name="Whitman W."/>
        </authorList>
    </citation>
    <scope>NUCLEOTIDE SEQUENCE [LARGE SCALE GENOMIC DNA]</scope>
    <source>
        <strain evidence="9 10">SRCL-318</strain>
    </source>
</reference>
<dbReference type="GO" id="GO:0009073">
    <property type="term" value="P:aromatic amino acid family biosynthetic process"/>
    <property type="evidence" value="ECO:0007669"/>
    <property type="project" value="UniProtKB-KW"/>
</dbReference>
<dbReference type="GO" id="GO:0050661">
    <property type="term" value="F:NADP binding"/>
    <property type="evidence" value="ECO:0007669"/>
    <property type="project" value="TreeGrafter"/>
</dbReference>
<dbReference type="UniPathway" id="UPA00053">
    <property type="reaction ID" value="UER00087"/>
</dbReference>
<evidence type="ECO:0000256" key="2">
    <source>
        <dbReference type="ARBA" id="ARBA00012962"/>
    </source>
</evidence>
<dbReference type="GO" id="GO:0005829">
    <property type="term" value="C:cytosol"/>
    <property type="evidence" value="ECO:0007669"/>
    <property type="project" value="TreeGrafter"/>
</dbReference>
<dbReference type="SUPFAM" id="SSF51735">
    <property type="entry name" value="NAD(P)-binding Rossmann-fold domains"/>
    <property type="match status" value="1"/>
</dbReference>
<accession>A0A2V4TV06</accession>
<evidence type="ECO:0000256" key="6">
    <source>
        <dbReference type="ARBA" id="ARBA00049442"/>
    </source>
</evidence>
<comment type="pathway">
    <text evidence="1">Metabolic intermediate biosynthesis; chorismate biosynthesis; chorismate from D-erythrose 4-phosphate and phosphoenolpyruvate: step 4/7.</text>
</comment>
<dbReference type="InterPro" id="IPR022893">
    <property type="entry name" value="Shikimate_DH_fam"/>
</dbReference>
<dbReference type="EC" id="1.1.1.25" evidence="2"/>
<dbReference type="InterPro" id="IPR013708">
    <property type="entry name" value="Shikimate_DH-bd_N"/>
</dbReference>
<keyword evidence="4" id="KW-0560">Oxidoreductase</keyword>
<evidence type="ECO:0000256" key="5">
    <source>
        <dbReference type="ARBA" id="ARBA00023141"/>
    </source>
</evidence>
<evidence type="ECO:0000256" key="3">
    <source>
        <dbReference type="ARBA" id="ARBA00022857"/>
    </source>
</evidence>
<feature type="domain" description="Quinate/shikimate 5-dehydrogenase/glutamyl-tRNA reductase" evidence="7">
    <location>
        <begin position="128"/>
        <end position="175"/>
    </location>
</feature>
<dbReference type="PANTHER" id="PTHR21089">
    <property type="entry name" value="SHIKIMATE DEHYDROGENASE"/>
    <property type="match status" value="1"/>
</dbReference>
<dbReference type="InterPro" id="IPR036291">
    <property type="entry name" value="NAD(P)-bd_dom_sf"/>
</dbReference>
<sequence length="265" mass="28271">MRVNGATRLLGLIGDPVLQARTPELANELLEQRQQLGKYIVLPWHVKSESLPGFVRALRITENFDGAVVTMPHKAQMATLVDELTPEARLVGAVNVVRRNSDGRLEGTVLDGEGFVGGLLGAGHSVIGKTCALVGAGGAASAIAFALARHGCGSLYLLNRTETKAQALCSRLKTVFPDFPVEVCLSPDCPIDIAINGTSLGMRPDDALPMSHALVRQSALIAECVIAPEMTRLLTLAKAENRRIHTGVPMLTAQLKMMLSFMGIT</sequence>
<dbReference type="InterPro" id="IPR046346">
    <property type="entry name" value="Aminoacid_DH-like_N_sf"/>
</dbReference>
<dbReference type="EMBL" id="QJSQ01000026">
    <property type="protein sequence ID" value="PYE17289.1"/>
    <property type="molecule type" value="Genomic_DNA"/>
</dbReference>
<evidence type="ECO:0000256" key="1">
    <source>
        <dbReference type="ARBA" id="ARBA00004871"/>
    </source>
</evidence>
<dbReference type="SUPFAM" id="SSF53223">
    <property type="entry name" value="Aminoacid dehydrogenase-like, N-terminal domain"/>
    <property type="match status" value="1"/>
</dbReference>
<dbReference type="OrthoDB" id="3609723at2"/>
<evidence type="ECO:0000313" key="10">
    <source>
        <dbReference type="Proteomes" id="UP000247772"/>
    </source>
</evidence>
<dbReference type="RefSeq" id="WP_110856859.1">
    <property type="nucleotide sequence ID" value="NZ_QJSQ01000026.1"/>
</dbReference>
<evidence type="ECO:0000256" key="4">
    <source>
        <dbReference type="ARBA" id="ARBA00023002"/>
    </source>
</evidence>
<dbReference type="AlphaFoldDB" id="A0A2V4TV06"/>
<evidence type="ECO:0000259" key="7">
    <source>
        <dbReference type="Pfam" id="PF01488"/>
    </source>
</evidence>
<dbReference type="Proteomes" id="UP000247772">
    <property type="component" value="Unassembled WGS sequence"/>
</dbReference>
<comment type="caution">
    <text evidence="9">The sequence shown here is derived from an EMBL/GenBank/DDBJ whole genome shotgun (WGS) entry which is preliminary data.</text>
</comment>
<dbReference type="Gene3D" id="3.40.50.720">
    <property type="entry name" value="NAD(P)-binding Rossmann-like Domain"/>
    <property type="match status" value="1"/>
</dbReference>
<keyword evidence="3" id="KW-0521">NADP</keyword>
<gene>
    <name evidence="9" type="ORF">C7410_12698</name>
</gene>
<dbReference type="Gene3D" id="3.40.50.10860">
    <property type="entry name" value="Leucine Dehydrogenase, chain A, domain 1"/>
    <property type="match status" value="1"/>
</dbReference>
<dbReference type="PANTHER" id="PTHR21089:SF1">
    <property type="entry name" value="BIFUNCTIONAL 3-DEHYDROQUINATE DEHYDRATASE_SHIKIMATE DEHYDROGENASE, CHLOROPLASTIC"/>
    <property type="match status" value="1"/>
</dbReference>
<dbReference type="Pfam" id="PF01488">
    <property type="entry name" value="Shikimate_DH"/>
    <property type="match status" value="1"/>
</dbReference>
<comment type="catalytic activity">
    <reaction evidence="6">
        <text>shikimate + NADP(+) = 3-dehydroshikimate + NADPH + H(+)</text>
        <dbReference type="Rhea" id="RHEA:17737"/>
        <dbReference type="ChEBI" id="CHEBI:15378"/>
        <dbReference type="ChEBI" id="CHEBI:16630"/>
        <dbReference type="ChEBI" id="CHEBI:36208"/>
        <dbReference type="ChEBI" id="CHEBI:57783"/>
        <dbReference type="ChEBI" id="CHEBI:58349"/>
        <dbReference type="EC" id="1.1.1.25"/>
    </reaction>
</comment>